<evidence type="ECO:0000313" key="3">
    <source>
        <dbReference type="Proteomes" id="UP001562354"/>
    </source>
</evidence>
<evidence type="ECO:0000256" key="1">
    <source>
        <dbReference type="SAM" id="SignalP"/>
    </source>
</evidence>
<gene>
    <name evidence="2" type="ORF">AAFC00_006037</name>
</gene>
<dbReference type="InterPro" id="IPR052820">
    <property type="entry name" value="PhiA_domain"/>
</dbReference>
<dbReference type="GeneID" id="95979736"/>
<feature type="chain" id="PRO_5047404436" evidence="1">
    <location>
        <begin position="19"/>
        <end position="193"/>
    </location>
</feature>
<keyword evidence="1" id="KW-0732">Signal</keyword>
<comment type="caution">
    <text evidence="2">The sequence shown here is derived from an EMBL/GenBank/DDBJ whole genome shotgun (WGS) entry which is preliminary data.</text>
</comment>
<dbReference type="EMBL" id="JBFMKM010000013">
    <property type="protein sequence ID" value="KAL1301852.1"/>
    <property type="molecule type" value="Genomic_DNA"/>
</dbReference>
<protein>
    <submittedName>
        <fullName evidence="2">Uncharacterized protein</fullName>
    </submittedName>
</protein>
<dbReference type="PANTHER" id="PTHR42047">
    <property type="entry name" value="PROTEIN, PUTATIVE (AFU_ORTHOLOGUE AFUA_6G03560)-RELATED"/>
    <property type="match status" value="1"/>
</dbReference>
<feature type="signal peptide" evidence="1">
    <location>
        <begin position="1"/>
        <end position="18"/>
    </location>
</feature>
<dbReference type="Proteomes" id="UP001562354">
    <property type="component" value="Unassembled WGS sequence"/>
</dbReference>
<reference evidence="2 3" key="1">
    <citation type="submission" date="2024-07" db="EMBL/GenBank/DDBJ databases">
        <title>Draft sequence of the Neodothiora populina.</title>
        <authorList>
            <person name="Drown D.D."/>
            <person name="Schuette U.S."/>
            <person name="Buechlein A.B."/>
            <person name="Rusch D.R."/>
            <person name="Winton L.W."/>
            <person name="Adams G.A."/>
        </authorList>
    </citation>
    <scope>NUCLEOTIDE SEQUENCE [LARGE SCALE GENOMIC DNA]</scope>
    <source>
        <strain evidence="2 3">CPC 39397</strain>
    </source>
</reference>
<evidence type="ECO:0000313" key="2">
    <source>
        <dbReference type="EMBL" id="KAL1301852.1"/>
    </source>
</evidence>
<keyword evidence="3" id="KW-1185">Reference proteome</keyword>
<sequence>MMTSIISALALVLPAALAAPAPVDPSALGYTLGNETFSGITIRSGSPIQYGTINANGTYFYVNNYGTSTYCPLPTCLGKTNTTIFKNGVDKLALDVMAPGGQEVYVDRTGALRFTVAHSASKGRHSLTSGFALVNAGLRLQFEGQEWLACPVEGVKNGYKVYAAAVTTDNSHHCLGFQWRVAPSTGLPAFEYA</sequence>
<dbReference type="PANTHER" id="PTHR42047:SF1">
    <property type="entry name" value="PROTEIN, PUTATIVE (AFU_ORTHOLOGUE AFUA_6G03560)-RELATED"/>
    <property type="match status" value="1"/>
</dbReference>
<dbReference type="RefSeq" id="XP_069198128.1">
    <property type="nucleotide sequence ID" value="XM_069345921.1"/>
</dbReference>
<organism evidence="2 3">
    <name type="scientific">Neodothiora populina</name>
    <dbReference type="NCBI Taxonomy" id="2781224"/>
    <lineage>
        <taxon>Eukaryota</taxon>
        <taxon>Fungi</taxon>
        <taxon>Dikarya</taxon>
        <taxon>Ascomycota</taxon>
        <taxon>Pezizomycotina</taxon>
        <taxon>Dothideomycetes</taxon>
        <taxon>Dothideomycetidae</taxon>
        <taxon>Dothideales</taxon>
        <taxon>Dothioraceae</taxon>
        <taxon>Neodothiora</taxon>
    </lineage>
</organism>
<proteinExistence type="predicted"/>
<name>A0ABR3P718_9PEZI</name>
<accession>A0ABR3P718</accession>